<evidence type="ECO:0000256" key="1">
    <source>
        <dbReference type="SAM" id="MobiDB-lite"/>
    </source>
</evidence>
<reference evidence="2 3" key="1">
    <citation type="submission" date="2018-06" db="EMBL/GenBank/DDBJ databases">
        <title>Genomic Encyclopedia of Type Strains, Phase III (KMG-III): the genomes of soil and plant-associated and newly described type strains.</title>
        <authorList>
            <person name="Whitman W."/>
        </authorList>
    </citation>
    <scope>NUCLEOTIDE SEQUENCE [LARGE SCALE GENOMIC DNA]</scope>
    <source>
        <strain evidence="2 3">CECT 7732</strain>
    </source>
</reference>
<dbReference type="EMBL" id="QNRF01000007">
    <property type="protein sequence ID" value="RBO81904.1"/>
    <property type="molecule type" value="Genomic_DNA"/>
</dbReference>
<dbReference type="RefSeq" id="WP_113875105.1">
    <property type="nucleotide sequence ID" value="NZ_QNRF01000007.1"/>
</dbReference>
<accession>A0A366CXA9</accession>
<feature type="region of interest" description="Disordered" evidence="1">
    <location>
        <begin position="76"/>
        <end position="113"/>
    </location>
</feature>
<dbReference type="AlphaFoldDB" id="A0A366CXA9"/>
<sequence length="113" mass="12245">MSDDIAFKIQLGLVLPKLDEQLKDPVTGILEEILDYLSKGTLPGEEKPTLEDVKALFMQDLDIFLDKTVLPAIDAKLNPPPEPVAEADGEAEGEVEEGAEADPEEVAEAAEEE</sequence>
<organism evidence="2 3">
    <name type="scientific">Marinomonas aquiplantarum</name>
    <dbReference type="NCBI Taxonomy" id="491951"/>
    <lineage>
        <taxon>Bacteria</taxon>
        <taxon>Pseudomonadati</taxon>
        <taxon>Pseudomonadota</taxon>
        <taxon>Gammaproteobacteria</taxon>
        <taxon>Oceanospirillales</taxon>
        <taxon>Oceanospirillaceae</taxon>
        <taxon>Marinomonas</taxon>
    </lineage>
</organism>
<dbReference type="Proteomes" id="UP000252086">
    <property type="component" value="Unassembled WGS sequence"/>
</dbReference>
<name>A0A366CXA9_9GAMM</name>
<dbReference type="OrthoDB" id="5606342at2"/>
<comment type="caution">
    <text evidence="2">The sequence shown here is derived from an EMBL/GenBank/DDBJ whole genome shotgun (WGS) entry which is preliminary data.</text>
</comment>
<keyword evidence="3" id="KW-1185">Reference proteome</keyword>
<proteinExistence type="predicted"/>
<gene>
    <name evidence="2" type="ORF">DFP76_10747</name>
</gene>
<evidence type="ECO:0000313" key="3">
    <source>
        <dbReference type="Proteomes" id="UP000252086"/>
    </source>
</evidence>
<feature type="compositionally biased region" description="Acidic residues" evidence="1">
    <location>
        <begin position="85"/>
        <end position="113"/>
    </location>
</feature>
<evidence type="ECO:0000313" key="2">
    <source>
        <dbReference type="EMBL" id="RBO81904.1"/>
    </source>
</evidence>
<protein>
    <submittedName>
        <fullName evidence="2">Uncharacterized protein</fullName>
    </submittedName>
</protein>